<dbReference type="AlphaFoldDB" id="A0A1H8VYR2"/>
<protein>
    <recommendedName>
        <fullName evidence="1">Dimethylamine monooxygenase subunit DmmA-like C-terminal domain-containing protein</fullName>
    </recommendedName>
</protein>
<dbReference type="InterPro" id="IPR048037">
    <property type="entry name" value="DmmA-like_C"/>
</dbReference>
<dbReference type="OrthoDB" id="3579011at2"/>
<gene>
    <name evidence="2" type="ORF">SAMN05660991_03916</name>
</gene>
<dbReference type="RefSeq" id="WP_091947557.1">
    <property type="nucleotide sequence ID" value="NZ_FOEE01000014.1"/>
</dbReference>
<evidence type="ECO:0000313" key="3">
    <source>
        <dbReference type="Proteomes" id="UP000198960"/>
    </source>
</evidence>
<keyword evidence="3" id="KW-1185">Reference proteome</keyword>
<dbReference type="NCBIfam" id="NF041259">
    <property type="entry name" value="mono_DmmA_fam"/>
    <property type="match status" value="1"/>
</dbReference>
<evidence type="ECO:0000313" key="2">
    <source>
        <dbReference type="EMBL" id="SEP20526.1"/>
    </source>
</evidence>
<dbReference type="Pfam" id="PF22289">
    <property type="entry name" value="DmmA-like_C"/>
    <property type="match status" value="1"/>
</dbReference>
<sequence>MGAAHTSVPRWPAAVPAVDPVARRLALLGLGARGAAHVQRWRAAVRPGVPVWAHTAARADDATLQLLAAEVGGARVGWRLLLAGPEVDVLAARAVATGLGALDSEIGVAVTSTRRRRVWCAHCRDTTETTQPVSGEVRCRGCGRRLHVYAHVSRRRGAHLGFQVDAEELP</sequence>
<accession>A0A1H8VYR2</accession>
<dbReference type="EMBL" id="FOEE01000014">
    <property type="protein sequence ID" value="SEP20526.1"/>
    <property type="molecule type" value="Genomic_DNA"/>
</dbReference>
<name>A0A1H8VYR2_9ACTN</name>
<dbReference type="STRING" id="673521.SAMN05660991_03916"/>
<evidence type="ECO:0000259" key="1">
    <source>
        <dbReference type="Pfam" id="PF22289"/>
    </source>
</evidence>
<reference evidence="3" key="1">
    <citation type="submission" date="2016-10" db="EMBL/GenBank/DDBJ databases">
        <authorList>
            <person name="Varghese N."/>
            <person name="Submissions S."/>
        </authorList>
    </citation>
    <scope>NUCLEOTIDE SEQUENCE [LARGE SCALE GENOMIC DNA]</scope>
    <source>
        <strain evidence="3">DSM 45413</strain>
    </source>
</reference>
<feature type="domain" description="Dimethylamine monooxygenase subunit DmmA-like C-terminal" evidence="1">
    <location>
        <begin position="117"/>
        <end position="161"/>
    </location>
</feature>
<dbReference type="Proteomes" id="UP000198960">
    <property type="component" value="Unassembled WGS sequence"/>
</dbReference>
<proteinExistence type="predicted"/>
<organism evidence="2 3">
    <name type="scientific">Trujillonella endophytica</name>
    <dbReference type="NCBI Taxonomy" id="673521"/>
    <lineage>
        <taxon>Bacteria</taxon>
        <taxon>Bacillati</taxon>
        <taxon>Actinomycetota</taxon>
        <taxon>Actinomycetes</taxon>
        <taxon>Geodermatophilales</taxon>
        <taxon>Geodermatophilaceae</taxon>
        <taxon>Trujillonella</taxon>
    </lineage>
</organism>